<evidence type="ECO:0000256" key="9">
    <source>
        <dbReference type="ARBA" id="ARBA00012523"/>
    </source>
</evidence>
<dbReference type="Pfam" id="PF02283">
    <property type="entry name" value="CobU"/>
    <property type="match status" value="1"/>
</dbReference>
<evidence type="ECO:0000256" key="19">
    <source>
        <dbReference type="PIRSR" id="PIRSR006135-2"/>
    </source>
</evidence>
<sequence length="188" mass="20385">MQGKLILVTGGSRSGKSSVAEHLAKKIGGSVVYIASAAALDEEMLRRVAKHRSARPAHWQTIEETHDIPRVLRHAGQSAEVILLDCLTLWISNLLLDDSLMGGKSDEEKEACIINRVDELVQAALSVPAHVLVVSSEVGQGIVPEYPISRLYRDIVGLANQKLAFHADEVYLTVAGIPVELKSLAAEY</sequence>
<keyword evidence="14" id="KW-0067">ATP-binding</keyword>
<name>C8W3R0_DESAS</name>
<protein>
    <recommendedName>
        <fullName evidence="16">Adenosylcobinamide kinase</fullName>
        <ecNumber evidence="8">2.7.1.156</ecNumber>
        <ecNumber evidence="9">2.7.7.62</ecNumber>
    </recommendedName>
    <alternativeName>
        <fullName evidence="17">Adenosylcobinamide-phosphate guanylyltransferase</fullName>
    </alternativeName>
</protein>
<evidence type="ECO:0000256" key="4">
    <source>
        <dbReference type="ARBA" id="ARBA00003889"/>
    </source>
</evidence>
<dbReference type="GO" id="GO:0043752">
    <property type="term" value="F:adenosylcobinamide kinase activity"/>
    <property type="evidence" value="ECO:0007669"/>
    <property type="project" value="UniProtKB-EC"/>
</dbReference>
<feature type="active site" description="GMP-histidine intermediate" evidence="18">
    <location>
        <position position="51"/>
    </location>
</feature>
<dbReference type="STRING" id="485916.Dtox_3094"/>
<evidence type="ECO:0000256" key="3">
    <source>
        <dbReference type="ARBA" id="ARBA00001522"/>
    </source>
</evidence>
<evidence type="ECO:0000256" key="6">
    <source>
        <dbReference type="ARBA" id="ARBA00005159"/>
    </source>
</evidence>
<evidence type="ECO:0000313" key="20">
    <source>
        <dbReference type="EMBL" id="ACV63846.1"/>
    </source>
</evidence>
<feature type="binding site" evidence="19">
    <location>
        <position position="85"/>
    </location>
    <ligand>
        <name>GTP</name>
        <dbReference type="ChEBI" id="CHEBI:37565"/>
    </ligand>
</feature>
<keyword evidence="20" id="KW-0548">Nucleotidyltransferase</keyword>
<dbReference type="EMBL" id="CP001720">
    <property type="protein sequence ID" value="ACV63846.1"/>
    <property type="molecule type" value="Genomic_DNA"/>
</dbReference>
<dbReference type="GO" id="GO:0009236">
    <property type="term" value="P:cobalamin biosynthetic process"/>
    <property type="evidence" value="ECO:0007669"/>
    <property type="project" value="UniProtKB-UniPathway"/>
</dbReference>
<comment type="catalytic activity">
    <reaction evidence="2">
        <text>adenosylcob(III)inamide phosphate + GTP + H(+) = adenosylcob(III)inamide-GDP + diphosphate</text>
        <dbReference type="Rhea" id="RHEA:22712"/>
        <dbReference type="ChEBI" id="CHEBI:15378"/>
        <dbReference type="ChEBI" id="CHEBI:33019"/>
        <dbReference type="ChEBI" id="CHEBI:37565"/>
        <dbReference type="ChEBI" id="CHEBI:58502"/>
        <dbReference type="ChEBI" id="CHEBI:60487"/>
        <dbReference type="EC" id="2.7.7.62"/>
    </reaction>
</comment>
<keyword evidence="11 20" id="KW-0808">Transferase</keyword>
<feature type="binding site" evidence="19">
    <location>
        <position position="63"/>
    </location>
    <ligand>
        <name>GTP</name>
        <dbReference type="ChEBI" id="CHEBI:37565"/>
    </ligand>
</feature>
<dbReference type="CDD" id="cd00544">
    <property type="entry name" value="CobU"/>
    <property type="match status" value="1"/>
</dbReference>
<dbReference type="PANTHER" id="PTHR34848:SF1">
    <property type="entry name" value="BIFUNCTIONAL ADENOSYLCOBALAMIN BIOSYNTHESIS PROTEIN COBU"/>
    <property type="match status" value="1"/>
</dbReference>
<dbReference type="HOGENOM" id="CLU_094161_0_1_9"/>
<evidence type="ECO:0000256" key="11">
    <source>
        <dbReference type="ARBA" id="ARBA00022679"/>
    </source>
</evidence>
<evidence type="ECO:0000256" key="10">
    <source>
        <dbReference type="ARBA" id="ARBA00022573"/>
    </source>
</evidence>
<dbReference type="PANTHER" id="PTHR34848">
    <property type="match status" value="1"/>
</dbReference>
<feature type="binding site" evidence="19">
    <location>
        <begin position="52"/>
        <end position="55"/>
    </location>
    <ligand>
        <name>GTP</name>
        <dbReference type="ChEBI" id="CHEBI:37565"/>
    </ligand>
</feature>
<keyword evidence="21" id="KW-1185">Reference proteome</keyword>
<evidence type="ECO:0000256" key="5">
    <source>
        <dbReference type="ARBA" id="ARBA00004692"/>
    </source>
</evidence>
<dbReference type="eggNOG" id="COG2087">
    <property type="taxonomic scope" value="Bacteria"/>
</dbReference>
<accession>C8W3R0</accession>
<feature type="binding site" evidence="19">
    <location>
        <begin position="35"/>
        <end position="37"/>
    </location>
    <ligand>
        <name>GTP</name>
        <dbReference type="ChEBI" id="CHEBI:37565"/>
    </ligand>
</feature>
<reference evidence="20 21" key="1">
    <citation type="journal article" date="2009" name="Stand. Genomic Sci.">
        <title>Complete genome sequence of Desulfotomaculum acetoxidans type strain (5575).</title>
        <authorList>
            <person name="Spring S."/>
            <person name="Lapidus A."/>
            <person name="Schroder M."/>
            <person name="Gleim D."/>
            <person name="Sims D."/>
            <person name="Meincke L."/>
            <person name="Glavina Del Rio T."/>
            <person name="Tice H."/>
            <person name="Copeland A."/>
            <person name="Cheng J.F."/>
            <person name="Lucas S."/>
            <person name="Chen F."/>
            <person name="Nolan M."/>
            <person name="Bruce D."/>
            <person name="Goodwin L."/>
            <person name="Pitluck S."/>
            <person name="Ivanova N."/>
            <person name="Mavromatis K."/>
            <person name="Mikhailova N."/>
            <person name="Pati A."/>
            <person name="Chen A."/>
            <person name="Palaniappan K."/>
            <person name="Land M."/>
            <person name="Hauser L."/>
            <person name="Chang Y.J."/>
            <person name="Jeffries C.D."/>
            <person name="Chain P."/>
            <person name="Saunders E."/>
            <person name="Brettin T."/>
            <person name="Detter J.C."/>
            <person name="Goker M."/>
            <person name="Bristow J."/>
            <person name="Eisen J.A."/>
            <person name="Markowitz V."/>
            <person name="Hugenholtz P."/>
            <person name="Kyrpides N.C."/>
            <person name="Klenk H.P."/>
            <person name="Han C."/>
        </authorList>
    </citation>
    <scope>NUCLEOTIDE SEQUENCE [LARGE SCALE GENOMIC DNA]</scope>
    <source>
        <strain evidence="21">ATCC 49208 / DSM 771 / VKM B-1644</strain>
    </source>
</reference>
<keyword evidence="15 19" id="KW-0342">GTP-binding</keyword>
<evidence type="ECO:0000256" key="13">
    <source>
        <dbReference type="ARBA" id="ARBA00022777"/>
    </source>
</evidence>
<comment type="catalytic activity">
    <reaction evidence="3">
        <text>adenosylcob(III)inamide + GTP = adenosylcob(III)inamide phosphate + GDP + H(+)</text>
        <dbReference type="Rhea" id="RHEA:15765"/>
        <dbReference type="ChEBI" id="CHEBI:2480"/>
        <dbReference type="ChEBI" id="CHEBI:15378"/>
        <dbReference type="ChEBI" id="CHEBI:37565"/>
        <dbReference type="ChEBI" id="CHEBI:58189"/>
        <dbReference type="ChEBI" id="CHEBI:58502"/>
        <dbReference type="EC" id="2.7.1.156"/>
    </reaction>
</comment>
<dbReference type="OrthoDB" id="9799422at2"/>
<dbReference type="GO" id="GO:0008820">
    <property type="term" value="F:cobinamide phosphate guanylyltransferase activity"/>
    <property type="evidence" value="ECO:0007669"/>
    <property type="project" value="UniProtKB-EC"/>
</dbReference>
<keyword evidence="10" id="KW-0169">Cobalamin biosynthesis</keyword>
<evidence type="ECO:0000256" key="16">
    <source>
        <dbReference type="ARBA" id="ARBA00029570"/>
    </source>
</evidence>
<dbReference type="PIRSF" id="PIRSF006135">
    <property type="entry name" value="CobU"/>
    <property type="match status" value="1"/>
</dbReference>
<evidence type="ECO:0000256" key="8">
    <source>
        <dbReference type="ARBA" id="ARBA00012016"/>
    </source>
</evidence>
<dbReference type="AlphaFoldDB" id="C8W3R0"/>
<dbReference type="GO" id="GO:0005525">
    <property type="term" value="F:GTP binding"/>
    <property type="evidence" value="ECO:0007669"/>
    <property type="project" value="UniProtKB-KW"/>
</dbReference>
<evidence type="ECO:0000256" key="2">
    <source>
        <dbReference type="ARBA" id="ARBA00000711"/>
    </source>
</evidence>
<dbReference type="Proteomes" id="UP000002217">
    <property type="component" value="Chromosome"/>
</dbReference>
<organism evidence="20 21">
    <name type="scientific">Desulfofarcimen acetoxidans (strain ATCC 49208 / DSM 771 / KCTC 5769 / VKM B-1644 / 5575)</name>
    <name type="common">Desulfotomaculum acetoxidans</name>
    <dbReference type="NCBI Taxonomy" id="485916"/>
    <lineage>
        <taxon>Bacteria</taxon>
        <taxon>Bacillati</taxon>
        <taxon>Bacillota</taxon>
        <taxon>Clostridia</taxon>
        <taxon>Eubacteriales</taxon>
        <taxon>Peptococcaceae</taxon>
        <taxon>Desulfofarcimen</taxon>
    </lineage>
</organism>
<dbReference type="UniPathway" id="UPA00148">
    <property type="reaction ID" value="UER00236"/>
</dbReference>
<comment type="similarity">
    <text evidence="7">Belongs to the CobU/CobP family.</text>
</comment>
<evidence type="ECO:0000256" key="12">
    <source>
        <dbReference type="ARBA" id="ARBA00022741"/>
    </source>
</evidence>
<comment type="pathway">
    <text evidence="5">Cofactor biosynthesis; adenosylcobalamin biosynthesis; adenosylcobalamin from cob(II)yrinate a,c-diamide: step 6/7.</text>
</comment>
<evidence type="ECO:0000256" key="15">
    <source>
        <dbReference type="ARBA" id="ARBA00023134"/>
    </source>
</evidence>
<dbReference type="InterPro" id="IPR003203">
    <property type="entry name" value="CobU/CobP"/>
</dbReference>
<keyword evidence="13" id="KW-0418">Kinase</keyword>
<dbReference type="RefSeq" id="WP_015758538.1">
    <property type="nucleotide sequence ID" value="NC_013216.1"/>
</dbReference>
<evidence type="ECO:0000256" key="7">
    <source>
        <dbReference type="ARBA" id="ARBA00007490"/>
    </source>
</evidence>
<evidence type="ECO:0000256" key="1">
    <source>
        <dbReference type="ARBA" id="ARBA00000312"/>
    </source>
</evidence>
<dbReference type="KEGG" id="dae:Dtox_3094"/>
<dbReference type="InterPro" id="IPR027417">
    <property type="entry name" value="P-loop_NTPase"/>
</dbReference>
<dbReference type="Gene3D" id="3.40.50.300">
    <property type="entry name" value="P-loop containing nucleotide triphosphate hydrolases"/>
    <property type="match status" value="1"/>
</dbReference>
<comment type="pathway">
    <text evidence="6">Cofactor biosynthesis; adenosylcobalamin biosynthesis; adenosylcobalamin from cob(II)yrinate a,c-diamide: step 5/7.</text>
</comment>
<gene>
    <name evidence="20" type="ordered locus">Dtox_3094</name>
</gene>
<evidence type="ECO:0000256" key="14">
    <source>
        <dbReference type="ARBA" id="ARBA00022840"/>
    </source>
</evidence>
<feature type="binding site" evidence="19">
    <location>
        <begin position="10"/>
        <end position="17"/>
    </location>
    <ligand>
        <name>GTP</name>
        <dbReference type="ChEBI" id="CHEBI:37565"/>
    </ligand>
</feature>
<comment type="catalytic activity">
    <reaction evidence="1">
        <text>adenosylcob(III)inamide + ATP = adenosylcob(III)inamide phosphate + ADP + H(+)</text>
        <dbReference type="Rhea" id="RHEA:15769"/>
        <dbReference type="ChEBI" id="CHEBI:2480"/>
        <dbReference type="ChEBI" id="CHEBI:15378"/>
        <dbReference type="ChEBI" id="CHEBI:30616"/>
        <dbReference type="ChEBI" id="CHEBI:58502"/>
        <dbReference type="ChEBI" id="CHEBI:456216"/>
        <dbReference type="EC" id="2.7.1.156"/>
    </reaction>
</comment>
<evidence type="ECO:0000256" key="18">
    <source>
        <dbReference type="PIRSR" id="PIRSR006135-1"/>
    </source>
</evidence>
<dbReference type="SUPFAM" id="SSF52540">
    <property type="entry name" value="P-loop containing nucleoside triphosphate hydrolases"/>
    <property type="match status" value="1"/>
</dbReference>
<evidence type="ECO:0000256" key="17">
    <source>
        <dbReference type="ARBA" id="ARBA00030571"/>
    </source>
</evidence>
<dbReference type="EC" id="2.7.1.156" evidence="8"/>
<keyword evidence="12 19" id="KW-0547">Nucleotide-binding</keyword>
<dbReference type="GO" id="GO:0005524">
    <property type="term" value="F:ATP binding"/>
    <property type="evidence" value="ECO:0007669"/>
    <property type="project" value="UniProtKB-KW"/>
</dbReference>
<dbReference type="EC" id="2.7.7.62" evidence="9"/>
<proteinExistence type="inferred from homology"/>
<dbReference type="NCBIfam" id="NF004469">
    <property type="entry name" value="PRK05800.1"/>
    <property type="match status" value="1"/>
</dbReference>
<comment type="function">
    <text evidence="4">Catalyzes ATP-dependent phosphorylation of adenosylcobinamide and addition of GMP to adenosylcobinamide phosphate.</text>
</comment>
<evidence type="ECO:0000313" key="21">
    <source>
        <dbReference type="Proteomes" id="UP000002217"/>
    </source>
</evidence>